<dbReference type="Pfam" id="PF13620">
    <property type="entry name" value="CarboxypepD_reg"/>
    <property type="match status" value="1"/>
</dbReference>
<dbReference type="Pfam" id="PF00593">
    <property type="entry name" value="TonB_dep_Rec_b-barrel"/>
    <property type="match status" value="1"/>
</dbReference>
<keyword evidence="16" id="KW-1185">Reference proteome</keyword>
<evidence type="ECO:0000256" key="8">
    <source>
        <dbReference type="ARBA" id="ARBA00023170"/>
    </source>
</evidence>
<dbReference type="Pfam" id="PF07715">
    <property type="entry name" value="Plug"/>
    <property type="match status" value="1"/>
</dbReference>
<keyword evidence="3 10" id="KW-1134">Transmembrane beta strand</keyword>
<keyword evidence="6 11" id="KW-0798">TonB box</keyword>
<evidence type="ECO:0000256" key="7">
    <source>
        <dbReference type="ARBA" id="ARBA00023136"/>
    </source>
</evidence>
<dbReference type="InterPro" id="IPR037066">
    <property type="entry name" value="Plug_dom_sf"/>
</dbReference>
<dbReference type="GO" id="GO:0015344">
    <property type="term" value="F:siderophore uptake transmembrane transporter activity"/>
    <property type="evidence" value="ECO:0007669"/>
    <property type="project" value="TreeGrafter"/>
</dbReference>
<gene>
    <name evidence="15" type="ORF">HKW67_11370</name>
</gene>
<dbReference type="Gene3D" id="2.170.130.10">
    <property type="entry name" value="TonB-dependent receptor, plug domain"/>
    <property type="match status" value="1"/>
</dbReference>
<dbReference type="InterPro" id="IPR039426">
    <property type="entry name" value="TonB-dep_rcpt-like"/>
</dbReference>
<comment type="subcellular location">
    <subcellularLocation>
        <location evidence="1 10">Cell outer membrane</location>
        <topology evidence="1 10">Multi-pass membrane protein</topology>
    </subcellularLocation>
</comment>
<evidence type="ECO:0000313" key="16">
    <source>
        <dbReference type="Proteomes" id="UP000500938"/>
    </source>
</evidence>
<evidence type="ECO:0000313" key="15">
    <source>
        <dbReference type="EMBL" id="QJR36066.1"/>
    </source>
</evidence>
<dbReference type="InterPro" id="IPR000531">
    <property type="entry name" value="Beta-barrel_TonB"/>
</dbReference>
<keyword evidence="5 12" id="KW-0732">Signal</keyword>
<dbReference type="PANTHER" id="PTHR30069">
    <property type="entry name" value="TONB-DEPENDENT OUTER MEMBRANE RECEPTOR"/>
    <property type="match status" value="1"/>
</dbReference>
<proteinExistence type="inferred from homology"/>
<evidence type="ECO:0000256" key="2">
    <source>
        <dbReference type="ARBA" id="ARBA00022448"/>
    </source>
</evidence>
<dbReference type="InterPro" id="IPR008969">
    <property type="entry name" value="CarboxyPept-like_regulatory"/>
</dbReference>
<accession>A0A6M4IRM1</accession>
<evidence type="ECO:0000256" key="12">
    <source>
        <dbReference type="SAM" id="SignalP"/>
    </source>
</evidence>
<name>A0A6M4IRM1_9BACT</name>
<evidence type="ECO:0000259" key="13">
    <source>
        <dbReference type="Pfam" id="PF00593"/>
    </source>
</evidence>
<keyword evidence="8 15" id="KW-0675">Receptor</keyword>
<dbReference type="SUPFAM" id="SSF56935">
    <property type="entry name" value="Porins"/>
    <property type="match status" value="1"/>
</dbReference>
<evidence type="ECO:0000256" key="4">
    <source>
        <dbReference type="ARBA" id="ARBA00022692"/>
    </source>
</evidence>
<evidence type="ECO:0000256" key="9">
    <source>
        <dbReference type="ARBA" id="ARBA00023237"/>
    </source>
</evidence>
<dbReference type="InterPro" id="IPR012910">
    <property type="entry name" value="Plug_dom"/>
</dbReference>
<evidence type="ECO:0000256" key="3">
    <source>
        <dbReference type="ARBA" id="ARBA00022452"/>
    </source>
</evidence>
<dbReference type="Gene3D" id="2.40.170.20">
    <property type="entry name" value="TonB-dependent receptor, beta-barrel domain"/>
    <property type="match status" value="1"/>
</dbReference>
<feature type="signal peptide" evidence="12">
    <location>
        <begin position="1"/>
        <end position="22"/>
    </location>
</feature>
<dbReference type="AlphaFoldDB" id="A0A6M4IRM1"/>
<dbReference type="Proteomes" id="UP000500938">
    <property type="component" value="Chromosome"/>
</dbReference>
<reference evidence="15 16" key="1">
    <citation type="submission" date="2020-05" db="EMBL/GenBank/DDBJ databases">
        <title>Complete genome sequence of Gemmatimonas greenlandica TET16.</title>
        <authorList>
            <person name="Zeng Y."/>
        </authorList>
    </citation>
    <scope>NUCLEOTIDE SEQUENCE [LARGE SCALE GENOMIC DNA]</scope>
    <source>
        <strain evidence="15 16">TET16</strain>
    </source>
</reference>
<dbReference type="SUPFAM" id="SSF49464">
    <property type="entry name" value="Carboxypeptidase regulatory domain-like"/>
    <property type="match status" value="1"/>
</dbReference>
<evidence type="ECO:0000256" key="5">
    <source>
        <dbReference type="ARBA" id="ARBA00022729"/>
    </source>
</evidence>
<sequence length="1031" mass="110571">MWFIATVLGAVALAAPITAAQAQTGKLTGVVTDAETGKPVEGVAVVIQGTTLGSSTNASGRYFIIQVPPGSYSVQARRLGFQSVTATNVSIAIDISREQNFKLRASNQTLAAVTVQADVAPLVERGQVGSRTTISADQITSLPVTSIAGVLALQQGFTEVPQNTSVVSLAEEQRSTTPALRVRGSRGGATLSMIDGIPINNPLFGNDALSMSALAVQQVDFQRGGMEPQYGNALAGIINQAVREGGSEVSGAIDFQNSTLPGSIFGTDYDKLRAQNLLRGYLSGPVPGTKSKLRYSVSGQVESQAQSVLEFDKDVYTANAPLVLGDILGVSTKDLIPGYQAFGGRQNSSVVGKLTFLPFDNTTIKFTAVGSERQSRGYDRRYFFAYRGDPLSLVNNRTDSLFALTGGDNRASRDLIQPSVRDQGKLLIGSLEQRFGRSNLTVRVAQTDFERTTCAIFLGTCIPGPFAYGNFDQSFLSICGTFTGCDRVPYSGIASGIYGGEKYTTRTIKADLQSQVTDHNNIQIGAQFVNHDFAYSDVQQDASTTSGLKNNVYQVYRGKPIEAAAYIQSVIEYDFITIKLGGRFDYNRARGQALANPFDPSNGTTAREVCNGASVAGKQMLNSAGQPYGLAGCAASPIDPKTQRARLLDTATAIAQLDDFRESPARTAFSPRVGVSFPLTEKSQVFFNGGRYTMVPLYGNTYRNTGIGTTAGAGDNYCAANQVKPGTSECTPNLQPDNPSFVGNPSLRLEQAKQFEVGYSGEIGKGYSVQVAVFSRSETGLTGIRSSRANQDIGSTYAGAFPTYNIIVNGDFLSSRGVDIRFTRRLADRWGYDINYGLSRSTTNARPPDRANEVSRTDEALRAQNVETLTDIDQPQNFNASLQYRVGNDAPNLPFNAGKLLKNFSGSVTYSLRSGIPYTPLRGSAAGTIGTNNQGEVNSARQPSTQDVALLLDKAFRIGNLRYSGFVRVNNLFDRKNCVQVFNNTGTCDAGLRDFANRRIGNAGDNTSTAFDQPEFIGARRSISTGLSVNF</sequence>
<dbReference type="PROSITE" id="PS52016">
    <property type="entry name" value="TONB_DEPENDENT_REC_3"/>
    <property type="match status" value="1"/>
</dbReference>
<feature type="chain" id="PRO_5026702802" evidence="12">
    <location>
        <begin position="23"/>
        <end position="1031"/>
    </location>
</feature>
<dbReference type="PANTHER" id="PTHR30069:SF29">
    <property type="entry name" value="HEMOGLOBIN AND HEMOGLOBIN-HAPTOGLOBIN-BINDING PROTEIN 1-RELATED"/>
    <property type="match status" value="1"/>
</dbReference>
<dbReference type="GO" id="GO:0044718">
    <property type="term" value="P:siderophore transmembrane transport"/>
    <property type="evidence" value="ECO:0007669"/>
    <property type="project" value="TreeGrafter"/>
</dbReference>
<evidence type="ECO:0000259" key="14">
    <source>
        <dbReference type="Pfam" id="PF07715"/>
    </source>
</evidence>
<comment type="similarity">
    <text evidence="10 11">Belongs to the TonB-dependent receptor family.</text>
</comment>
<dbReference type="GO" id="GO:0009279">
    <property type="term" value="C:cell outer membrane"/>
    <property type="evidence" value="ECO:0007669"/>
    <property type="project" value="UniProtKB-SubCell"/>
</dbReference>
<evidence type="ECO:0000256" key="11">
    <source>
        <dbReference type="RuleBase" id="RU003357"/>
    </source>
</evidence>
<dbReference type="InterPro" id="IPR036942">
    <property type="entry name" value="Beta-barrel_TonB_sf"/>
</dbReference>
<dbReference type="KEGG" id="ggr:HKW67_11370"/>
<evidence type="ECO:0000256" key="6">
    <source>
        <dbReference type="ARBA" id="ARBA00023077"/>
    </source>
</evidence>
<protein>
    <submittedName>
        <fullName evidence="15">TonB-dependent receptor</fullName>
    </submittedName>
</protein>
<evidence type="ECO:0000256" key="1">
    <source>
        <dbReference type="ARBA" id="ARBA00004571"/>
    </source>
</evidence>
<organism evidence="15 16">
    <name type="scientific">Gemmatimonas groenlandica</name>
    <dbReference type="NCBI Taxonomy" id="2732249"/>
    <lineage>
        <taxon>Bacteria</taxon>
        <taxon>Pseudomonadati</taxon>
        <taxon>Gemmatimonadota</taxon>
        <taxon>Gemmatimonadia</taxon>
        <taxon>Gemmatimonadales</taxon>
        <taxon>Gemmatimonadaceae</taxon>
        <taxon>Gemmatimonas</taxon>
    </lineage>
</organism>
<keyword evidence="2 10" id="KW-0813">Transport</keyword>
<dbReference type="EMBL" id="CP053085">
    <property type="protein sequence ID" value="QJR36066.1"/>
    <property type="molecule type" value="Genomic_DNA"/>
</dbReference>
<evidence type="ECO:0000256" key="10">
    <source>
        <dbReference type="PROSITE-ProRule" id="PRU01360"/>
    </source>
</evidence>
<feature type="domain" description="TonB-dependent receptor-like beta-barrel" evidence="13">
    <location>
        <begin position="465"/>
        <end position="952"/>
    </location>
</feature>
<keyword evidence="7 10" id="KW-0472">Membrane</keyword>
<dbReference type="Gene3D" id="2.60.40.1120">
    <property type="entry name" value="Carboxypeptidase-like, regulatory domain"/>
    <property type="match status" value="1"/>
</dbReference>
<feature type="domain" description="TonB-dependent receptor plug" evidence="14">
    <location>
        <begin position="128"/>
        <end position="236"/>
    </location>
</feature>
<keyword evidence="4 10" id="KW-0812">Transmembrane</keyword>
<keyword evidence="9 10" id="KW-0998">Cell outer membrane</keyword>